<dbReference type="OrthoDB" id="6133115at2759"/>
<keyword evidence="4 9" id="KW-0812">Transmembrane</keyword>
<feature type="transmembrane region" description="Helical" evidence="9">
    <location>
        <begin position="198"/>
        <end position="214"/>
    </location>
</feature>
<evidence type="ECO:0000259" key="10">
    <source>
        <dbReference type="PROSITE" id="PS50850"/>
    </source>
</evidence>
<evidence type="ECO:0000256" key="8">
    <source>
        <dbReference type="SAM" id="MobiDB-lite"/>
    </source>
</evidence>
<evidence type="ECO:0000313" key="12">
    <source>
        <dbReference type="Proteomes" id="UP000033647"/>
    </source>
</evidence>
<keyword evidence="3 7" id="KW-0813">Transport</keyword>
<dbReference type="InterPro" id="IPR036259">
    <property type="entry name" value="MFS_trans_sf"/>
</dbReference>
<dbReference type="PROSITE" id="PS50850">
    <property type="entry name" value="MFS"/>
    <property type="match status" value="1"/>
</dbReference>
<keyword evidence="12" id="KW-1185">Reference proteome</keyword>
<feature type="transmembrane region" description="Helical" evidence="9">
    <location>
        <begin position="313"/>
        <end position="333"/>
    </location>
</feature>
<comment type="similarity">
    <text evidence="2 7">Belongs to the major facilitator superfamily. Sugar transporter (TC 2.A.1.1) family.</text>
</comment>
<dbReference type="AlphaFoldDB" id="A0A0F4GM38"/>
<feature type="transmembrane region" description="Helical" evidence="9">
    <location>
        <begin position="353"/>
        <end position="374"/>
    </location>
</feature>
<dbReference type="PANTHER" id="PTHR48022:SF70">
    <property type="entry name" value="MONOSACCHARIDE TRANSPORTER, PUTATIVE (AFU_ORTHOLOGUE AFUA_5G14540)-RELATED"/>
    <property type="match status" value="1"/>
</dbReference>
<feature type="domain" description="Major facilitator superfamily (MFS) profile" evidence="10">
    <location>
        <begin position="63"/>
        <end position="502"/>
    </location>
</feature>
<organism evidence="11 12">
    <name type="scientific">Zymoseptoria brevis</name>
    <dbReference type="NCBI Taxonomy" id="1047168"/>
    <lineage>
        <taxon>Eukaryota</taxon>
        <taxon>Fungi</taxon>
        <taxon>Dikarya</taxon>
        <taxon>Ascomycota</taxon>
        <taxon>Pezizomycotina</taxon>
        <taxon>Dothideomycetes</taxon>
        <taxon>Dothideomycetidae</taxon>
        <taxon>Mycosphaerellales</taxon>
        <taxon>Mycosphaerellaceae</taxon>
        <taxon>Zymoseptoria</taxon>
    </lineage>
</organism>
<dbReference type="FunFam" id="1.20.1250.20:FF:000217">
    <property type="entry name" value="MFS lactose permease, putative"/>
    <property type="match status" value="1"/>
</dbReference>
<sequence length="541" mass="59572">MDGFNEKDDKAAATTHHVHDADSDMQKGPIVTEDVQGSGALTAALKAHKPALWSKSMIRLYMIMAIGYLVSTMNGFDSSLMGAINAMPAYQKTFGLSGAGSSTGIIFIIYNCGQIAAFPFCGFLADGYGRRICILVGCILVVVGTAVQTTSNTQGHFIAGRFVLGFGASIASGAGPAYTVELAHPAYRGTMAGMYNNFWWLGNILAGWTTYGTLKHFPDSAWSWRIPTLTQCFMPAIVGCLIMFFPESPRWLLAHDRREEAIAIMAKYHGEGDANSPIVQLQINEITEDFSATRNDNPWWDFRELFNTRAARYRLYMVIAMAFFGQWSGNNVVSYFMPQMIKNAGITNTGTQLLINAINPIFSMMGAIYGATLLDKLGRRIMLLGGLGGGLFAYCLLTAFTAESAKNPDLAYGTIVSIFLFGVIFAWGWTPLQTLYAVECLENRTRAKGSGLNFLFINVAMVVNTYGISVGIEKIGWKLYLVYIVWICVEMAIIYFFFVETKGRTLEELSEIFEAKNPRKASTKKVRVAMDAETGNVLHVE</sequence>
<dbReference type="EMBL" id="LAFY01000403">
    <property type="protein sequence ID" value="KJX98479.1"/>
    <property type="molecule type" value="Genomic_DNA"/>
</dbReference>
<feature type="transmembrane region" description="Helical" evidence="9">
    <location>
        <begin position="60"/>
        <end position="84"/>
    </location>
</feature>
<evidence type="ECO:0000256" key="9">
    <source>
        <dbReference type="SAM" id="Phobius"/>
    </source>
</evidence>
<dbReference type="SUPFAM" id="SSF103473">
    <property type="entry name" value="MFS general substrate transporter"/>
    <property type="match status" value="1"/>
</dbReference>
<protein>
    <submittedName>
        <fullName evidence="11">MFS lactose permease like protein</fullName>
    </submittedName>
</protein>
<comment type="subcellular location">
    <subcellularLocation>
        <location evidence="1">Membrane</location>
        <topology evidence="1">Multi-pass membrane protein</topology>
    </subcellularLocation>
</comment>
<gene>
    <name evidence="11" type="ORF">TI39_contig411g00008</name>
</gene>
<name>A0A0F4GM38_9PEZI</name>
<dbReference type="PANTHER" id="PTHR48022">
    <property type="entry name" value="PLASTIDIC GLUCOSE TRANSPORTER 4"/>
    <property type="match status" value="1"/>
</dbReference>
<dbReference type="Gene3D" id="1.20.1250.20">
    <property type="entry name" value="MFS general substrate transporter like domains"/>
    <property type="match status" value="1"/>
</dbReference>
<dbReference type="Proteomes" id="UP000033647">
    <property type="component" value="Unassembled WGS sequence"/>
</dbReference>
<feature type="transmembrane region" description="Helical" evidence="9">
    <location>
        <begin position="157"/>
        <end position="178"/>
    </location>
</feature>
<dbReference type="InterPro" id="IPR050360">
    <property type="entry name" value="MFS_Sugar_Transporters"/>
</dbReference>
<dbReference type="PRINTS" id="PR00171">
    <property type="entry name" value="SUGRTRNSPORT"/>
</dbReference>
<dbReference type="GO" id="GO:0005351">
    <property type="term" value="F:carbohydrate:proton symporter activity"/>
    <property type="evidence" value="ECO:0007669"/>
    <property type="project" value="TreeGrafter"/>
</dbReference>
<evidence type="ECO:0000256" key="6">
    <source>
        <dbReference type="ARBA" id="ARBA00023136"/>
    </source>
</evidence>
<dbReference type="InterPro" id="IPR005829">
    <property type="entry name" value="Sugar_transporter_CS"/>
</dbReference>
<feature type="region of interest" description="Disordered" evidence="8">
    <location>
        <begin position="1"/>
        <end position="24"/>
    </location>
</feature>
<dbReference type="Pfam" id="PF00083">
    <property type="entry name" value="Sugar_tr"/>
    <property type="match status" value="1"/>
</dbReference>
<accession>A0A0F4GM38</accession>
<keyword evidence="6 9" id="KW-0472">Membrane</keyword>
<dbReference type="InterPro" id="IPR003663">
    <property type="entry name" value="Sugar/inositol_transpt"/>
</dbReference>
<evidence type="ECO:0000256" key="3">
    <source>
        <dbReference type="ARBA" id="ARBA00022448"/>
    </source>
</evidence>
<keyword evidence="5 9" id="KW-1133">Transmembrane helix</keyword>
<feature type="transmembrane region" description="Helical" evidence="9">
    <location>
        <begin position="132"/>
        <end position="151"/>
    </location>
</feature>
<evidence type="ECO:0000313" key="11">
    <source>
        <dbReference type="EMBL" id="KJX98479.1"/>
    </source>
</evidence>
<dbReference type="InterPro" id="IPR005828">
    <property type="entry name" value="MFS_sugar_transport-like"/>
</dbReference>
<feature type="transmembrane region" description="Helical" evidence="9">
    <location>
        <begin position="451"/>
        <end position="468"/>
    </location>
</feature>
<evidence type="ECO:0000256" key="2">
    <source>
        <dbReference type="ARBA" id="ARBA00010992"/>
    </source>
</evidence>
<comment type="caution">
    <text evidence="11">The sequence shown here is derived from an EMBL/GenBank/DDBJ whole genome shotgun (WGS) entry which is preliminary data.</text>
</comment>
<dbReference type="InterPro" id="IPR020846">
    <property type="entry name" value="MFS_dom"/>
</dbReference>
<evidence type="ECO:0000256" key="5">
    <source>
        <dbReference type="ARBA" id="ARBA00022989"/>
    </source>
</evidence>
<evidence type="ECO:0000256" key="1">
    <source>
        <dbReference type="ARBA" id="ARBA00004141"/>
    </source>
</evidence>
<feature type="transmembrane region" description="Helical" evidence="9">
    <location>
        <begin position="226"/>
        <end position="245"/>
    </location>
</feature>
<feature type="transmembrane region" description="Helical" evidence="9">
    <location>
        <begin position="104"/>
        <end position="125"/>
    </location>
</feature>
<evidence type="ECO:0000256" key="4">
    <source>
        <dbReference type="ARBA" id="ARBA00022692"/>
    </source>
</evidence>
<dbReference type="NCBIfam" id="TIGR00879">
    <property type="entry name" value="SP"/>
    <property type="match status" value="1"/>
</dbReference>
<dbReference type="PROSITE" id="PS00216">
    <property type="entry name" value="SUGAR_TRANSPORT_1"/>
    <property type="match status" value="1"/>
</dbReference>
<reference evidence="11 12" key="1">
    <citation type="submission" date="2015-03" db="EMBL/GenBank/DDBJ databases">
        <title>RNA-seq based gene annotation and comparative genomics of four Zymoseptoria species reveal species-specific pathogenicity related genes and transposable element activity.</title>
        <authorList>
            <person name="Grandaubert J."/>
            <person name="Bhattacharyya A."/>
            <person name="Stukenbrock E.H."/>
        </authorList>
    </citation>
    <scope>NUCLEOTIDE SEQUENCE [LARGE SCALE GENOMIC DNA]</scope>
    <source>
        <strain evidence="11 12">Zb18110</strain>
    </source>
</reference>
<evidence type="ECO:0000256" key="7">
    <source>
        <dbReference type="RuleBase" id="RU003346"/>
    </source>
</evidence>
<feature type="transmembrane region" description="Helical" evidence="9">
    <location>
        <begin position="381"/>
        <end position="400"/>
    </location>
</feature>
<proteinExistence type="inferred from homology"/>
<dbReference type="GO" id="GO:0016020">
    <property type="term" value="C:membrane"/>
    <property type="evidence" value="ECO:0007669"/>
    <property type="project" value="UniProtKB-SubCell"/>
</dbReference>
<feature type="transmembrane region" description="Helical" evidence="9">
    <location>
        <begin position="480"/>
        <end position="499"/>
    </location>
</feature>
<feature type="transmembrane region" description="Helical" evidence="9">
    <location>
        <begin position="412"/>
        <end position="430"/>
    </location>
</feature>